<dbReference type="SUPFAM" id="SSF56281">
    <property type="entry name" value="Metallo-hydrolase/oxidoreductase"/>
    <property type="match status" value="1"/>
</dbReference>
<dbReference type="EMBL" id="UINC01068119">
    <property type="protein sequence ID" value="SVC00475.1"/>
    <property type="molecule type" value="Genomic_DNA"/>
</dbReference>
<feature type="non-terminal residue" evidence="1">
    <location>
        <position position="342"/>
    </location>
</feature>
<dbReference type="InterPro" id="IPR036866">
    <property type="entry name" value="RibonucZ/Hydroxyglut_hydro"/>
</dbReference>
<dbReference type="Gene3D" id="3.60.15.10">
    <property type="entry name" value="Ribonuclease Z/Hydroxyacylglutathione hydrolase-like"/>
    <property type="match status" value="1"/>
</dbReference>
<proteinExistence type="predicted"/>
<protein>
    <submittedName>
        <fullName evidence="1">Uncharacterized protein</fullName>
    </submittedName>
</protein>
<accession>A0A382IMC1</accession>
<dbReference type="AlphaFoldDB" id="A0A382IMC1"/>
<evidence type="ECO:0000313" key="1">
    <source>
        <dbReference type="EMBL" id="SVC00475.1"/>
    </source>
</evidence>
<reference evidence="1" key="1">
    <citation type="submission" date="2018-05" db="EMBL/GenBank/DDBJ databases">
        <authorList>
            <person name="Lanie J.A."/>
            <person name="Ng W.-L."/>
            <person name="Kazmierczak K.M."/>
            <person name="Andrzejewski T.M."/>
            <person name="Davidsen T.M."/>
            <person name="Wayne K.J."/>
            <person name="Tettelin H."/>
            <person name="Glass J.I."/>
            <person name="Rusch D."/>
            <person name="Podicherti R."/>
            <person name="Tsui H.-C.T."/>
            <person name="Winkler M.E."/>
        </authorList>
    </citation>
    <scope>NUCLEOTIDE SEQUENCE</scope>
</reference>
<gene>
    <name evidence="1" type="ORF">METZ01_LOCUS253329</name>
</gene>
<sequence length="342" mass="40073">MDGWFTKNGAFDASWYQFPANHYYMENDWSDLNAVIISHEHMDHLDPEFLSSLPEDIPIYIPEYPSLNLYDKIKFLTNREAKQLSLEKSHKIGDINCQIWTEESPINQDSIWVFKTTEKSIINTVDSKVTTSQLKSMMDYIGGEPNLLLIQCSGANWFPFVYTQYDSVEKMKVSEQKKEAKLNYTWSVIKSLQPEHLVINAGPPAFLDKEIFYANDNPIFPNPGISKKWMLNKGYKKPVYATMPGDIIDLELNNYSENNDIRENFSWENTSDYLKEYAKKMQFYINSVKNRIDEITNKDFHEKLQEHFEKMFCVSTYFNERINMSILFDIHGPDGGKWIANF</sequence>
<organism evidence="1">
    <name type="scientific">marine metagenome</name>
    <dbReference type="NCBI Taxonomy" id="408172"/>
    <lineage>
        <taxon>unclassified sequences</taxon>
        <taxon>metagenomes</taxon>
        <taxon>ecological metagenomes</taxon>
    </lineage>
</organism>
<name>A0A382IMC1_9ZZZZ</name>